<feature type="non-terminal residue" evidence="1">
    <location>
        <position position="601"/>
    </location>
</feature>
<dbReference type="AlphaFoldDB" id="A0A2A4XEP6"/>
<proteinExistence type="predicted"/>
<protein>
    <recommendedName>
        <fullName evidence="3">RHS repeat protein</fullName>
    </recommendedName>
</protein>
<dbReference type="EMBL" id="NVUL01000008">
    <property type="protein sequence ID" value="PCI80761.1"/>
    <property type="molecule type" value="Genomic_DNA"/>
</dbReference>
<dbReference type="Proteomes" id="UP000218767">
    <property type="component" value="Unassembled WGS sequence"/>
</dbReference>
<evidence type="ECO:0008006" key="3">
    <source>
        <dbReference type="Google" id="ProtNLM"/>
    </source>
</evidence>
<evidence type="ECO:0000313" key="1">
    <source>
        <dbReference type="EMBL" id="PCI80761.1"/>
    </source>
</evidence>
<name>A0A2A4XEP6_9GAMM</name>
<gene>
    <name evidence="1" type="ORF">COB20_02570</name>
</gene>
<sequence>MPGALSTLQAGFPQNHIITLDSFTVDLNETNATCNYTGTRIQPNGVIGSTGNSRAIRRSSRGGCGGELADSICDKKDEPPKCCDERGNPIHGLTGNKYQQEVFFSSAGSFPLTISAYYSTRPIRETNGDVLVDGIWEWSNFQSLTVLVLNDRRVIQLVRDDTSRFRFDSPSDQGPWSADEDVLYTVEDIIIEDFEGNDIVGGFLVTTPDDTVERYDNFGLLQQVTNRDGLSHFLTYGDYNVEIVDQFGNSITYVRDLAFRVVSAIDTDGNEYQFQYENNLRLQYVSYPDLTTGMAGTNPFGEDNPYREYHYEFADYKEALTGITDENGDRFATWTYHALGYASSSEHGVGVEKVTLDFSQLGQGLQEVTDTNVFGKQTITSYAEILGQPHTTQNHRLASPSSPAATQTFTYDANGFMASKTDWNGNVTNYIHDARELETSRTEAFGTPAERTITTTWHPIFRKPIQIVEPGKTTSFTYDTLGHVLTRAESDTTTQSIPYTTTGRTRATTFTYHPEGAAGEFQVATVDGPRTDVSDIASFTYTVEGYIASVTNPLGHVTQVTSYNSRGLPLTTIDSNNVVTNMTYHPRGWLLSSTIVDPTPA</sequence>
<evidence type="ECO:0000313" key="2">
    <source>
        <dbReference type="Proteomes" id="UP000218767"/>
    </source>
</evidence>
<reference evidence="2" key="1">
    <citation type="submission" date="2017-08" db="EMBL/GenBank/DDBJ databases">
        <title>A dynamic microbial community with high functional redundancy inhabits the cold, oxic subseafloor aquifer.</title>
        <authorList>
            <person name="Tully B.J."/>
            <person name="Wheat C.G."/>
            <person name="Glazer B.T."/>
            <person name="Huber J.A."/>
        </authorList>
    </citation>
    <scope>NUCLEOTIDE SEQUENCE [LARGE SCALE GENOMIC DNA]</scope>
</reference>
<organism evidence="1 2">
    <name type="scientific">SAR86 cluster bacterium</name>
    <dbReference type="NCBI Taxonomy" id="2030880"/>
    <lineage>
        <taxon>Bacteria</taxon>
        <taxon>Pseudomonadati</taxon>
        <taxon>Pseudomonadota</taxon>
        <taxon>Gammaproteobacteria</taxon>
        <taxon>SAR86 cluster</taxon>
    </lineage>
</organism>
<comment type="caution">
    <text evidence="1">The sequence shown here is derived from an EMBL/GenBank/DDBJ whole genome shotgun (WGS) entry which is preliminary data.</text>
</comment>
<accession>A0A2A4XEP6</accession>
<dbReference type="Gene3D" id="2.180.10.10">
    <property type="entry name" value="RHS repeat-associated core"/>
    <property type="match status" value="1"/>
</dbReference>